<reference evidence="2" key="1">
    <citation type="journal article" date="2022" name="bioRxiv">
        <title>Sequencing and chromosome-scale assembly of the giantPleurodeles waltlgenome.</title>
        <authorList>
            <person name="Brown T."/>
            <person name="Elewa A."/>
            <person name="Iarovenko S."/>
            <person name="Subramanian E."/>
            <person name="Araus A.J."/>
            <person name="Petzold A."/>
            <person name="Susuki M."/>
            <person name="Suzuki K.-i.T."/>
            <person name="Hayashi T."/>
            <person name="Toyoda A."/>
            <person name="Oliveira C."/>
            <person name="Osipova E."/>
            <person name="Leigh N.D."/>
            <person name="Simon A."/>
            <person name="Yun M.H."/>
        </authorList>
    </citation>
    <scope>NUCLEOTIDE SEQUENCE</scope>
    <source>
        <strain evidence="2">20211129_DDA</strain>
        <tissue evidence="2">Liver</tissue>
    </source>
</reference>
<accession>A0AAV7VSG3</accession>
<evidence type="ECO:0000313" key="2">
    <source>
        <dbReference type="EMBL" id="KAJ1204649.1"/>
    </source>
</evidence>
<dbReference type="EMBL" id="JANPWB010000002">
    <property type="protein sequence ID" value="KAJ1204649.1"/>
    <property type="molecule type" value="Genomic_DNA"/>
</dbReference>
<sequence length="156" mass="17239">MPGGGNRHYHFRPGSAEREDQSPCTSGCRGAGEADARHSRADEERRLEEKRTRSRRPGEYEDDDQGEGGYAAADCQTKVPARDSETGTSGAGGAQRKLRPRLGESVATSVPTCACWEPCNEKTKGKIKEIFIVYTEKQNCVEQILKCNKIQHTICH</sequence>
<keyword evidence="3" id="KW-1185">Reference proteome</keyword>
<dbReference type="Proteomes" id="UP001066276">
    <property type="component" value="Chromosome 1_2"/>
</dbReference>
<proteinExistence type="predicted"/>
<feature type="region of interest" description="Disordered" evidence="1">
    <location>
        <begin position="1"/>
        <end position="103"/>
    </location>
</feature>
<gene>
    <name evidence="2" type="ORF">NDU88_000089</name>
</gene>
<organism evidence="2 3">
    <name type="scientific">Pleurodeles waltl</name>
    <name type="common">Iberian ribbed newt</name>
    <dbReference type="NCBI Taxonomy" id="8319"/>
    <lineage>
        <taxon>Eukaryota</taxon>
        <taxon>Metazoa</taxon>
        <taxon>Chordata</taxon>
        <taxon>Craniata</taxon>
        <taxon>Vertebrata</taxon>
        <taxon>Euteleostomi</taxon>
        <taxon>Amphibia</taxon>
        <taxon>Batrachia</taxon>
        <taxon>Caudata</taxon>
        <taxon>Salamandroidea</taxon>
        <taxon>Salamandridae</taxon>
        <taxon>Pleurodelinae</taxon>
        <taxon>Pleurodeles</taxon>
    </lineage>
</organism>
<comment type="caution">
    <text evidence="2">The sequence shown here is derived from an EMBL/GenBank/DDBJ whole genome shotgun (WGS) entry which is preliminary data.</text>
</comment>
<feature type="compositionally biased region" description="Basic and acidic residues" evidence="1">
    <location>
        <begin position="32"/>
        <end position="59"/>
    </location>
</feature>
<name>A0AAV7VSG3_PLEWA</name>
<evidence type="ECO:0000256" key="1">
    <source>
        <dbReference type="SAM" id="MobiDB-lite"/>
    </source>
</evidence>
<protein>
    <submittedName>
        <fullName evidence="2">Uncharacterized protein</fullName>
    </submittedName>
</protein>
<evidence type="ECO:0000313" key="3">
    <source>
        <dbReference type="Proteomes" id="UP001066276"/>
    </source>
</evidence>
<dbReference type="AlphaFoldDB" id="A0AAV7VSG3"/>